<dbReference type="EMBL" id="CP039353">
    <property type="protein sequence ID" value="QCE06217.1"/>
    <property type="molecule type" value="Genomic_DNA"/>
</dbReference>
<feature type="compositionally biased region" description="Basic and acidic residues" evidence="1">
    <location>
        <begin position="50"/>
        <end position="75"/>
    </location>
</feature>
<dbReference type="Proteomes" id="UP000501690">
    <property type="component" value="Linkage Group LG9"/>
</dbReference>
<evidence type="ECO:0000313" key="3">
    <source>
        <dbReference type="Proteomes" id="UP000501690"/>
    </source>
</evidence>
<proteinExistence type="predicted"/>
<dbReference type="AlphaFoldDB" id="A0A4D6N2J6"/>
<reference evidence="2 3" key="1">
    <citation type="submission" date="2019-04" db="EMBL/GenBank/DDBJ databases">
        <title>An improved genome assembly and genetic linkage map for asparagus bean, Vigna unguiculata ssp. sesquipedialis.</title>
        <authorList>
            <person name="Xia Q."/>
            <person name="Zhang R."/>
            <person name="Dong Y."/>
        </authorList>
    </citation>
    <scope>NUCLEOTIDE SEQUENCE [LARGE SCALE GENOMIC DNA]</scope>
    <source>
        <tissue evidence="2">Leaf</tissue>
    </source>
</reference>
<name>A0A4D6N2J6_VIGUN</name>
<evidence type="ECO:0000256" key="1">
    <source>
        <dbReference type="SAM" id="MobiDB-lite"/>
    </source>
</evidence>
<accession>A0A4D6N2J6</accession>
<organism evidence="2 3">
    <name type="scientific">Vigna unguiculata</name>
    <name type="common">Cowpea</name>
    <dbReference type="NCBI Taxonomy" id="3917"/>
    <lineage>
        <taxon>Eukaryota</taxon>
        <taxon>Viridiplantae</taxon>
        <taxon>Streptophyta</taxon>
        <taxon>Embryophyta</taxon>
        <taxon>Tracheophyta</taxon>
        <taxon>Spermatophyta</taxon>
        <taxon>Magnoliopsida</taxon>
        <taxon>eudicotyledons</taxon>
        <taxon>Gunneridae</taxon>
        <taxon>Pentapetalae</taxon>
        <taxon>rosids</taxon>
        <taxon>fabids</taxon>
        <taxon>Fabales</taxon>
        <taxon>Fabaceae</taxon>
        <taxon>Papilionoideae</taxon>
        <taxon>50 kb inversion clade</taxon>
        <taxon>NPAAA clade</taxon>
        <taxon>indigoferoid/millettioid clade</taxon>
        <taxon>Phaseoleae</taxon>
        <taxon>Vigna</taxon>
    </lineage>
</organism>
<protein>
    <submittedName>
        <fullName evidence="2">Uncharacterized protein</fullName>
    </submittedName>
</protein>
<feature type="region of interest" description="Disordered" evidence="1">
    <location>
        <begin position="17"/>
        <end position="75"/>
    </location>
</feature>
<feature type="compositionally biased region" description="Basic and acidic residues" evidence="1">
    <location>
        <begin position="17"/>
        <end position="39"/>
    </location>
</feature>
<evidence type="ECO:0000313" key="2">
    <source>
        <dbReference type="EMBL" id="QCE06217.1"/>
    </source>
</evidence>
<keyword evidence="3" id="KW-1185">Reference proteome</keyword>
<sequence length="110" mass="12055">MGASMEVKERTVAAVEKEEAVPMEMEERGADGSGERRSNADGGGGLDVGGVKERRNDALEVEKEEGRDRCGNGREEDGVKKIRAKLSFYFVCGSARRKYGEAERNILNES</sequence>
<gene>
    <name evidence="2" type="ORF">DEO72_LG9g1228</name>
</gene>